<feature type="region of interest" description="Disordered" evidence="4">
    <location>
        <begin position="470"/>
        <end position="495"/>
    </location>
</feature>
<dbReference type="EMBL" id="ABCS01000048">
    <property type="protein sequence ID" value="EDM77329.1"/>
    <property type="molecule type" value="Genomic_DNA"/>
</dbReference>
<comment type="similarity">
    <text evidence="2">Belongs to the VgrG protein family.</text>
</comment>
<dbReference type="SUPFAM" id="SSF69255">
    <property type="entry name" value="gp5 N-terminal domain-like"/>
    <property type="match status" value="1"/>
</dbReference>
<dbReference type="AlphaFoldDB" id="A6GA04"/>
<name>A6GA04_9BACT</name>
<keyword evidence="3" id="KW-0964">Secreted</keyword>
<dbReference type="Gene3D" id="2.30.110.50">
    <property type="match status" value="1"/>
</dbReference>
<dbReference type="SUPFAM" id="SSF69279">
    <property type="entry name" value="Phage tail proteins"/>
    <property type="match status" value="2"/>
</dbReference>
<dbReference type="SUPFAM" id="SSF69349">
    <property type="entry name" value="Phage fibre proteins"/>
    <property type="match status" value="1"/>
</dbReference>
<evidence type="ECO:0000259" key="6">
    <source>
        <dbReference type="Pfam" id="PF22178"/>
    </source>
</evidence>
<dbReference type="STRING" id="391625.PPSIR1_26468"/>
<accession>A6GA04</accession>
<dbReference type="Pfam" id="PF04717">
    <property type="entry name" value="Phage_base_V"/>
    <property type="match status" value="1"/>
</dbReference>
<dbReference type="PANTHER" id="PTHR32305">
    <property type="match status" value="1"/>
</dbReference>
<sequence length="764" mass="84236">MRFASDVDGDVHWEVSAYQLSERFNEPYLMRLELRSEDAAAEPIHMLGTGVTLTFERADVSREINGIVESVEDGVASHDHVITALTVVPALMALSHRRTSRIFQDMSIPDILQAVLDEGLGPFERRVDLDFLSGDYPAQEYTVQYKESDLDFAHRLMEEYGIVYRFRHEDGKEILTLFDSDAAYEDLLSFGNNEGVLPMVVAESQTNTREEVREFYRESKVRPTVARTVVFDWLAPEATQDAESDEAADIGEPNGAVVEPAREDYVHDEPSTLFGYRTEGLDFAAVEEQTRLRRVLHQRDAVRYFAMSTATGLSPGVKFELLDHPQPELEGTYVCVAVDHAGGDYASGSIPGEDYSNRVECIPVDLEWRPARKTPRPRMPSMQTATVVGPAGEEIYTDEHGRIKVQFHWSRETQYDENSSCFIRVVQPWAGNGWGFVFLPRIGMEVAVSFVDGDPDRPIVTGCLYNGQNPTPYPLPDDKTKSTIKTESSPGGGGFNELRFEDAAGSEEIYIHAQKDFNEVVLNDHNTTVANNQTNNVDVDQTQTVHGNQVEEIDGNQDMTVHTNRTVVVDVDFKETVGGTETRDVTGDVTETFAANETRTISGNQTEDVSGNVTQTVTGNTEHTVTGNQTDSITGSLTQDVTAGITVNTPASYTLTATGGISLSAPAGYKLVAPGGTTVVDAFFDSYGAKKFTAYANKLNLVGNKLDAVNVAIGITNMKVDMVGIKIDLCHFKYSNSPLGIEDLPMKYKVGAIAAYMYAQSLFI</sequence>
<dbReference type="PANTHER" id="PTHR32305:SF15">
    <property type="entry name" value="PROTEIN RHSA-RELATED"/>
    <property type="match status" value="1"/>
</dbReference>
<evidence type="ECO:0000313" key="8">
    <source>
        <dbReference type="Proteomes" id="UP000005801"/>
    </source>
</evidence>
<feature type="domain" description="Gp5/Type VI secretion system Vgr protein OB-fold" evidence="5">
    <location>
        <begin position="397"/>
        <end position="465"/>
    </location>
</feature>
<dbReference type="InterPro" id="IPR006533">
    <property type="entry name" value="T6SS_Vgr_RhsGE"/>
</dbReference>
<dbReference type="Gene3D" id="2.40.50.230">
    <property type="entry name" value="Gp5 N-terminal domain"/>
    <property type="match status" value="1"/>
</dbReference>
<proteinExistence type="inferred from homology"/>
<protein>
    <submittedName>
        <fullName evidence="7">Rhs element Vgr family protein</fullName>
    </submittedName>
</protein>
<dbReference type="InterPro" id="IPR050708">
    <property type="entry name" value="T6SS_VgrG/RHS"/>
</dbReference>
<dbReference type="InterPro" id="IPR017847">
    <property type="entry name" value="T6SS_RhsGE_Vgr_subset"/>
</dbReference>
<evidence type="ECO:0000256" key="4">
    <source>
        <dbReference type="SAM" id="MobiDB-lite"/>
    </source>
</evidence>
<dbReference type="eggNOG" id="COG3501">
    <property type="taxonomic scope" value="Bacteria"/>
</dbReference>
<evidence type="ECO:0000256" key="3">
    <source>
        <dbReference type="ARBA" id="ARBA00022525"/>
    </source>
</evidence>
<evidence type="ECO:0000256" key="2">
    <source>
        <dbReference type="ARBA" id="ARBA00005558"/>
    </source>
</evidence>
<organism evidence="7 8">
    <name type="scientific">Plesiocystis pacifica SIR-1</name>
    <dbReference type="NCBI Taxonomy" id="391625"/>
    <lineage>
        <taxon>Bacteria</taxon>
        <taxon>Pseudomonadati</taxon>
        <taxon>Myxococcota</taxon>
        <taxon>Polyangia</taxon>
        <taxon>Nannocystales</taxon>
        <taxon>Nannocystaceae</taxon>
        <taxon>Plesiocystis</taxon>
    </lineage>
</organism>
<dbReference type="GO" id="GO:0005576">
    <property type="term" value="C:extracellular region"/>
    <property type="evidence" value="ECO:0007669"/>
    <property type="project" value="UniProtKB-SubCell"/>
</dbReference>
<dbReference type="NCBIfam" id="TIGR03361">
    <property type="entry name" value="VI_Rhs_Vgr"/>
    <property type="match status" value="1"/>
</dbReference>
<reference evidence="7 8" key="1">
    <citation type="submission" date="2007-06" db="EMBL/GenBank/DDBJ databases">
        <authorList>
            <person name="Shimkets L."/>
            <person name="Ferriera S."/>
            <person name="Johnson J."/>
            <person name="Kravitz S."/>
            <person name="Beeson K."/>
            <person name="Sutton G."/>
            <person name="Rogers Y.-H."/>
            <person name="Friedman R."/>
            <person name="Frazier M."/>
            <person name="Venter J.C."/>
        </authorList>
    </citation>
    <scope>NUCLEOTIDE SEQUENCE [LARGE SCALE GENOMIC DNA]</scope>
    <source>
        <strain evidence="7 8">SIR-1</strain>
    </source>
</reference>
<dbReference type="Gene3D" id="4.10.220.110">
    <property type="match status" value="1"/>
</dbReference>
<dbReference type="Pfam" id="PF22178">
    <property type="entry name" value="Gp5_trimer_C"/>
    <property type="match status" value="1"/>
</dbReference>
<dbReference type="Pfam" id="PF05954">
    <property type="entry name" value="Phage_GPD"/>
    <property type="match status" value="1"/>
</dbReference>
<dbReference type="RefSeq" id="WP_006973546.1">
    <property type="nucleotide sequence ID" value="NZ_ABCS01000048.1"/>
</dbReference>
<dbReference type="Proteomes" id="UP000005801">
    <property type="component" value="Unassembled WGS sequence"/>
</dbReference>
<dbReference type="InterPro" id="IPR006531">
    <property type="entry name" value="Gp5/Vgr_OB"/>
</dbReference>
<feature type="domain" description="Gp5/Type VI secretion system Vgr C-terminal trimerisation" evidence="6">
    <location>
        <begin position="482"/>
        <end position="588"/>
    </location>
</feature>
<comment type="subcellular location">
    <subcellularLocation>
        <location evidence="1">Secreted</location>
    </subcellularLocation>
</comment>
<keyword evidence="8" id="KW-1185">Reference proteome</keyword>
<evidence type="ECO:0000256" key="1">
    <source>
        <dbReference type="ARBA" id="ARBA00004613"/>
    </source>
</evidence>
<dbReference type="InterPro" id="IPR054030">
    <property type="entry name" value="Gp5_Vgr_C"/>
</dbReference>
<dbReference type="Gene3D" id="3.55.50.10">
    <property type="entry name" value="Baseplate protein-like domains"/>
    <property type="match status" value="1"/>
</dbReference>
<dbReference type="NCBIfam" id="TIGR01646">
    <property type="entry name" value="vgr_GE"/>
    <property type="match status" value="1"/>
</dbReference>
<gene>
    <name evidence="7" type="ORF">PPSIR1_26468</name>
</gene>
<evidence type="ECO:0000313" key="7">
    <source>
        <dbReference type="EMBL" id="EDM77329.1"/>
    </source>
</evidence>
<dbReference type="OrthoDB" id="5482463at2"/>
<comment type="caution">
    <text evidence="7">The sequence shown here is derived from an EMBL/GenBank/DDBJ whole genome shotgun (WGS) entry which is preliminary data.</text>
</comment>
<evidence type="ECO:0000259" key="5">
    <source>
        <dbReference type="Pfam" id="PF04717"/>
    </source>
</evidence>
<dbReference type="InterPro" id="IPR037026">
    <property type="entry name" value="Vgr_OB-fold_dom_sf"/>
</dbReference>